<gene>
    <name evidence="2" type="ORF">MCYG_01244</name>
</gene>
<dbReference type="OMA" id="DFYYARP"/>
<dbReference type="GeneID" id="9228681"/>
<feature type="compositionally biased region" description="Polar residues" evidence="1">
    <location>
        <begin position="203"/>
        <end position="216"/>
    </location>
</feature>
<name>C5FEN2_ARTOC</name>
<dbReference type="OrthoDB" id="3926760at2759"/>
<dbReference type="HOGENOM" id="CLU_076945_0_0_1"/>
<sequence>MTAPLAKGIVITVTVIVAAGIAAYESPEVKRWLDTSRRKIALALHSLGDGISPEKQRTSLRDDISMTEATGLEAEERRRKAREEIMRRHALLTAKRRATSEGSMSSFDKLVDSEGRLKDTKVFDREPEKLISKSSAIDMPDMSRVIPVNVKQGDPNTTSQSMSVVIPSIDPDQCRALIENVQMGSSRASTLGSETPSHHPSESLINLTPTSEFPGTDFQASIHISEQEIPVQDNTAHTEDGESDFYYAHPDHHNQAASQSERVIFDADGTHTPTSQPSSAPSIASNLSHIDNDPFESASDDSISDLGRSREEVYTPVSWSEVGSVISSNDGGHA</sequence>
<feature type="region of interest" description="Disordered" evidence="1">
    <location>
        <begin position="267"/>
        <end position="334"/>
    </location>
</feature>
<feature type="compositionally biased region" description="Polar residues" evidence="1">
    <location>
        <begin position="184"/>
        <end position="195"/>
    </location>
</feature>
<keyword evidence="3" id="KW-1185">Reference proteome</keyword>
<evidence type="ECO:0000313" key="2">
    <source>
        <dbReference type="EMBL" id="EEQ28356.1"/>
    </source>
</evidence>
<evidence type="ECO:0000313" key="3">
    <source>
        <dbReference type="Proteomes" id="UP000002035"/>
    </source>
</evidence>
<feature type="compositionally biased region" description="Polar residues" evidence="1">
    <location>
        <begin position="271"/>
        <end position="289"/>
    </location>
</feature>
<feature type="region of interest" description="Disordered" evidence="1">
    <location>
        <begin position="184"/>
        <end position="216"/>
    </location>
</feature>
<organism evidence="2 3">
    <name type="scientific">Arthroderma otae (strain ATCC MYA-4605 / CBS 113480)</name>
    <name type="common">Microsporum canis</name>
    <dbReference type="NCBI Taxonomy" id="554155"/>
    <lineage>
        <taxon>Eukaryota</taxon>
        <taxon>Fungi</taxon>
        <taxon>Dikarya</taxon>
        <taxon>Ascomycota</taxon>
        <taxon>Pezizomycotina</taxon>
        <taxon>Eurotiomycetes</taxon>
        <taxon>Eurotiomycetidae</taxon>
        <taxon>Onygenales</taxon>
        <taxon>Arthrodermataceae</taxon>
        <taxon>Microsporum</taxon>
    </lineage>
</organism>
<dbReference type="VEuPathDB" id="FungiDB:MCYG_01244"/>
<feature type="compositionally biased region" description="Polar residues" evidence="1">
    <location>
        <begin position="325"/>
        <end position="334"/>
    </location>
</feature>
<dbReference type="AlphaFoldDB" id="C5FEN2"/>
<evidence type="ECO:0000256" key="1">
    <source>
        <dbReference type="SAM" id="MobiDB-lite"/>
    </source>
</evidence>
<proteinExistence type="predicted"/>
<accession>C5FEN2</accession>
<dbReference type="RefSeq" id="XP_002851140.1">
    <property type="nucleotide sequence ID" value="XM_002851094.1"/>
</dbReference>
<dbReference type="Proteomes" id="UP000002035">
    <property type="component" value="Unassembled WGS sequence"/>
</dbReference>
<dbReference type="eggNOG" id="ENOG502SII2">
    <property type="taxonomic scope" value="Eukaryota"/>
</dbReference>
<dbReference type="EMBL" id="DS995701">
    <property type="protein sequence ID" value="EEQ28356.1"/>
    <property type="molecule type" value="Genomic_DNA"/>
</dbReference>
<reference evidence="3" key="1">
    <citation type="journal article" date="2012" name="MBio">
        <title>Comparative genome analysis of Trichophyton rubrum and related dermatophytes reveals candidate genes involved in infection.</title>
        <authorList>
            <person name="Martinez D.A."/>
            <person name="Oliver B.G."/>
            <person name="Graeser Y."/>
            <person name="Goldberg J.M."/>
            <person name="Li W."/>
            <person name="Martinez-Rossi N.M."/>
            <person name="Monod M."/>
            <person name="Shelest E."/>
            <person name="Barton R.C."/>
            <person name="Birch E."/>
            <person name="Brakhage A.A."/>
            <person name="Chen Z."/>
            <person name="Gurr S.J."/>
            <person name="Heiman D."/>
            <person name="Heitman J."/>
            <person name="Kosti I."/>
            <person name="Rossi A."/>
            <person name="Saif S."/>
            <person name="Samalova M."/>
            <person name="Saunders C.W."/>
            <person name="Shea T."/>
            <person name="Summerbell R.C."/>
            <person name="Xu J."/>
            <person name="Young S."/>
            <person name="Zeng Q."/>
            <person name="Birren B.W."/>
            <person name="Cuomo C.A."/>
            <person name="White T.C."/>
        </authorList>
    </citation>
    <scope>NUCLEOTIDE SEQUENCE [LARGE SCALE GENOMIC DNA]</scope>
    <source>
        <strain evidence="3">ATCC MYA-4605 / CBS 113480</strain>
    </source>
</reference>
<protein>
    <submittedName>
        <fullName evidence="2">Uncharacterized protein</fullName>
    </submittedName>
</protein>